<keyword evidence="4" id="KW-0472">Membrane</keyword>
<dbReference type="InterPro" id="IPR025110">
    <property type="entry name" value="AMP-bd_C"/>
</dbReference>
<dbReference type="Proteomes" id="UP001500839">
    <property type="component" value="Unassembled WGS sequence"/>
</dbReference>
<dbReference type="InterPro" id="IPR045851">
    <property type="entry name" value="AMP-bd_C_sf"/>
</dbReference>
<dbReference type="Gene3D" id="3.40.50.12780">
    <property type="entry name" value="N-terminal domain of ligase-like"/>
    <property type="match status" value="1"/>
</dbReference>
<evidence type="ECO:0000256" key="2">
    <source>
        <dbReference type="ARBA" id="ARBA00022598"/>
    </source>
</evidence>
<keyword evidence="4" id="KW-0812">Transmembrane</keyword>
<evidence type="ECO:0000256" key="4">
    <source>
        <dbReference type="SAM" id="Phobius"/>
    </source>
</evidence>
<comment type="caution">
    <text evidence="7">The sequence shown here is derived from an EMBL/GenBank/DDBJ whole genome shotgun (WGS) entry which is preliminary data.</text>
</comment>
<feature type="compositionally biased region" description="Basic residues" evidence="3">
    <location>
        <begin position="1"/>
        <end position="10"/>
    </location>
</feature>
<keyword evidence="2" id="KW-0436">Ligase</keyword>
<gene>
    <name evidence="7" type="ORF">GCM10023353_12640</name>
</gene>
<dbReference type="Gene3D" id="3.30.300.30">
    <property type="match status" value="1"/>
</dbReference>
<feature type="domain" description="AMP-binding enzyme C-terminal" evidence="6">
    <location>
        <begin position="522"/>
        <end position="605"/>
    </location>
</feature>
<protein>
    <submittedName>
        <fullName evidence="7">Uncharacterized protein</fullName>
    </submittedName>
</protein>
<evidence type="ECO:0000313" key="7">
    <source>
        <dbReference type="EMBL" id="GAA4809963.1"/>
    </source>
</evidence>
<dbReference type="Pfam" id="PF00501">
    <property type="entry name" value="AMP-binding"/>
    <property type="match status" value="1"/>
</dbReference>
<evidence type="ECO:0000256" key="1">
    <source>
        <dbReference type="ARBA" id="ARBA00006432"/>
    </source>
</evidence>
<keyword evidence="4" id="KW-1133">Transmembrane helix</keyword>
<dbReference type="PANTHER" id="PTHR43201">
    <property type="entry name" value="ACYL-COA SYNTHETASE"/>
    <property type="match status" value="1"/>
</dbReference>
<feature type="transmembrane region" description="Helical" evidence="4">
    <location>
        <begin position="162"/>
        <end position="189"/>
    </location>
</feature>
<dbReference type="SUPFAM" id="SSF56801">
    <property type="entry name" value="Acetyl-CoA synthetase-like"/>
    <property type="match status" value="1"/>
</dbReference>
<evidence type="ECO:0000259" key="6">
    <source>
        <dbReference type="Pfam" id="PF13193"/>
    </source>
</evidence>
<evidence type="ECO:0000259" key="5">
    <source>
        <dbReference type="Pfam" id="PF00501"/>
    </source>
</evidence>
<dbReference type="PANTHER" id="PTHR43201:SF5">
    <property type="entry name" value="MEDIUM-CHAIN ACYL-COA LIGASE ACSF2, MITOCHONDRIAL"/>
    <property type="match status" value="1"/>
</dbReference>
<evidence type="ECO:0000313" key="8">
    <source>
        <dbReference type="Proteomes" id="UP001500839"/>
    </source>
</evidence>
<dbReference type="PROSITE" id="PS00455">
    <property type="entry name" value="AMP_BINDING"/>
    <property type="match status" value="1"/>
</dbReference>
<dbReference type="InterPro" id="IPR042099">
    <property type="entry name" value="ANL_N_sf"/>
</dbReference>
<feature type="domain" description="AMP-dependent synthetase/ligase" evidence="5">
    <location>
        <begin position="118"/>
        <end position="472"/>
    </location>
</feature>
<evidence type="ECO:0000256" key="3">
    <source>
        <dbReference type="SAM" id="MobiDB-lite"/>
    </source>
</evidence>
<dbReference type="InterPro" id="IPR020845">
    <property type="entry name" value="AMP-binding_CS"/>
</dbReference>
<organism evidence="7 8">
    <name type="scientific">Tomitella cavernea</name>
    <dbReference type="NCBI Taxonomy" id="1387982"/>
    <lineage>
        <taxon>Bacteria</taxon>
        <taxon>Bacillati</taxon>
        <taxon>Actinomycetota</taxon>
        <taxon>Actinomycetes</taxon>
        <taxon>Mycobacteriales</taxon>
        <taxon>Tomitella</taxon>
    </lineage>
</organism>
<name>A0ABP9CLL2_9ACTN</name>
<sequence>MRVQTRRPLHSRPWTARTTRIRGPHRDRFWSRAESVTESTAGGALADAFGAVVYGGCGSSGATVRRRVRSAPRCAPAFEEYYKMDAHETEVATYGRTRLLPPGTAAGGMNLARLLEESAGRGDAEYLVAGGRRVGFRENHARVHALATVLRREYGIGRGDRVAILAANGIPWITAFWAVAVLGGVAVAMNSRWAAPEVVHALGLTEPGLVLADERRRGLVPRTGDGAVPVCAIESVDAMVADGAGGVVSSGMGAQSEDPATILFTSGTTGRAKGVVHPHRSLIATADHQRLPRVDDPAPRRYLLATPLFHVAALHNLTVPRLALGDTAVLWEGRFDIDGVTRLIDAESVTHWSAVPTMASRLLDLLESRPATADRLRTLRGLSLITAPAAPAMQDRLRALVPVARTGLAATYGLTETACPVTAATDADLAADPLCVGTPVPRMEVQIRDGRHRSAGVGEIWSRGPHLMSGYWRDREATGAAFDADGWLRTGDLGEFVDGRLRVHSRRTDLIIRGGENVYPAEVEAVVESHPAVAECMVYGAAHPDWGQEVCAVMVPAGRGSGAEGAVPTLTDDLARFVSERLAAYKVPVRWLVRDAPLPRNASGKVVRGEVLQNL</sequence>
<reference evidence="8" key="1">
    <citation type="journal article" date="2019" name="Int. J. Syst. Evol. Microbiol.">
        <title>The Global Catalogue of Microorganisms (GCM) 10K type strain sequencing project: providing services to taxonomists for standard genome sequencing and annotation.</title>
        <authorList>
            <consortium name="The Broad Institute Genomics Platform"/>
            <consortium name="The Broad Institute Genome Sequencing Center for Infectious Disease"/>
            <person name="Wu L."/>
            <person name="Ma J."/>
        </authorList>
    </citation>
    <scope>NUCLEOTIDE SEQUENCE [LARGE SCALE GENOMIC DNA]</scope>
    <source>
        <strain evidence="8">JCM 18542</strain>
    </source>
</reference>
<accession>A0ABP9CLL2</accession>
<keyword evidence="8" id="KW-1185">Reference proteome</keyword>
<dbReference type="EMBL" id="BAABKQ010000001">
    <property type="protein sequence ID" value="GAA4809963.1"/>
    <property type="molecule type" value="Genomic_DNA"/>
</dbReference>
<feature type="region of interest" description="Disordered" evidence="3">
    <location>
        <begin position="1"/>
        <end position="20"/>
    </location>
</feature>
<dbReference type="Pfam" id="PF13193">
    <property type="entry name" value="AMP-binding_C"/>
    <property type="match status" value="1"/>
</dbReference>
<dbReference type="InterPro" id="IPR000873">
    <property type="entry name" value="AMP-dep_synth/lig_dom"/>
</dbReference>
<proteinExistence type="inferred from homology"/>
<comment type="similarity">
    <text evidence="1">Belongs to the ATP-dependent AMP-binding enzyme family.</text>
</comment>